<comment type="caution">
    <text evidence="1">The sequence shown here is derived from an EMBL/GenBank/DDBJ whole genome shotgun (WGS) entry which is preliminary data.</text>
</comment>
<accession>A0A106QBT9</accession>
<gene>
    <name evidence="1" type="ORF">WL29_22305</name>
</gene>
<evidence type="ECO:0000313" key="1">
    <source>
        <dbReference type="EMBL" id="KWA84100.1"/>
    </source>
</evidence>
<evidence type="ECO:0000313" key="2">
    <source>
        <dbReference type="Proteomes" id="UP000060630"/>
    </source>
</evidence>
<name>A0A106QBT9_9BURK</name>
<proteinExistence type="predicted"/>
<dbReference type="EMBL" id="LPHD01000049">
    <property type="protein sequence ID" value="KWA84100.1"/>
    <property type="molecule type" value="Genomic_DNA"/>
</dbReference>
<protein>
    <submittedName>
        <fullName evidence="1">Uncharacterized protein</fullName>
    </submittedName>
</protein>
<reference evidence="1 2" key="1">
    <citation type="submission" date="2015-11" db="EMBL/GenBank/DDBJ databases">
        <title>Expanding the genomic diversity of Burkholderia species for the development of highly accurate diagnostics.</title>
        <authorList>
            <person name="Sahl J."/>
            <person name="Keim P."/>
            <person name="Wagner D."/>
        </authorList>
    </citation>
    <scope>NUCLEOTIDE SEQUENCE [LARGE SCALE GENOMIC DNA]</scope>
    <source>
        <strain evidence="1 2">MSMB2087WGS</strain>
    </source>
</reference>
<dbReference type="AlphaFoldDB" id="A0A106QBT9"/>
<organism evidence="1 2">
    <name type="scientific">Burkholderia ubonensis</name>
    <dbReference type="NCBI Taxonomy" id="101571"/>
    <lineage>
        <taxon>Bacteria</taxon>
        <taxon>Pseudomonadati</taxon>
        <taxon>Pseudomonadota</taxon>
        <taxon>Betaproteobacteria</taxon>
        <taxon>Burkholderiales</taxon>
        <taxon>Burkholderiaceae</taxon>
        <taxon>Burkholderia</taxon>
        <taxon>Burkholderia cepacia complex</taxon>
    </lineage>
</organism>
<sequence length="94" mass="10455">MFGTKITLAKYLYNGQVCQQYVKEAGTVTGFNRLTWDVKLDEICDKPELRTVDGEQELFPAKVFTVDNASNSGAKLGIPMIGIGRVEYSPPPQR</sequence>
<dbReference type="Proteomes" id="UP000060630">
    <property type="component" value="Unassembled WGS sequence"/>
</dbReference>